<dbReference type="PANTHER" id="PTHR32089:SF114">
    <property type="entry name" value="METHYL-ACCEPTING CHEMOTAXIS PROTEIN MCPB"/>
    <property type="match status" value="1"/>
</dbReference>
<dbReference type="InterPro" id="IPR003660">
    <property type="entry name" value="HAMP_dom"/>
</dbReference>
<dbReference type="PROSITE" id="PS50111">
    <property type="entry name" value="CHEMOTAXIS_TRANSDUC_2"/>
    <property type="match status" value="1"/>
</dbReference>
<dbReference type="CDD" id="cd06225">
    <property type="entry name" value="HAMP"/>
    <property type="match status" value="1"/>
</dbReference>
<dbReference type="InterPro" id="IPR004090">
    <property type="entry name" value="Chemotax_Me-accpt_rcpt"/>
</dbReference>
<dbReference type="CDD" id="cd11386">
    <property type="entry name" value="MCP_signal"/>
    <property type="match status" value="1"/>
</dbReference>
<dbReference type="InterPro" id="IPR033479">
    <property type="entry name" value="dCache_1"/>
</dbReference>
<keyword evidence="7" id="KW-1133">Transmembrane helix</keyword>
<gene>
    <name evidence="15" type="ORF">ACFQ4B_12560</name>
</gene>
<dbReference type="SMART" id="SM00304">
    <property type="entry name" value="HAMP"/>
    <property type="match status" value="1"/>
</dbReference>
<dbReference type="Gene3D" id="3.30.450.20">
    <property type="entry name" value="PAS domain"/>
    <property type="match status" value="2"/>
</dbReference>
<evidence type="ECO:0000259" key="14">
    <source>
        <dbReference type="PROSITE" id="PS50885"/>
    </source>
</evidence>
<evidence type="ECO:0000256" key="11">
    <source>
        <dbReference type="PROSITE-ProRule" id="PRU00284"/>
    </source>
</evidence>
<dbReference type="SUPFAM" id="SSF58104">
    <property type="entry name" value="Methyl-accepting chemotaxis protein (MCP) signaling domain"/>
    <property type="match status" value="1"/>
</dbReference>
<keyword evidence="8" id="KW-0472">Membrane</keyword>
<dbReference type="PROSITE" id="PS50885">
    <property type="entry name" value="HAMP"/>
    <property type="match status" value="1"/>
</dbReference>
<keyword evidence="4" id="KW-0145">Chemotaxis</keyword>
<feature type="coiled-coil region" evidence="12">
    <location>
        <begin position="617"/>
        <end position="657"/>
    </location>
</feature>
<keyword evidence="16" id="KW-1185">Reference proteome</keyword>
<dbReference type="PANTHER" id="PTHR32089">
    <property type="entry name" value="METHYL-ACCEPTING CHEMOTAXIS PROTEIN MCPB"/>
    <property type="match status" value="1"/>
</dbReference>
<dbReference type="Gene3D" id="1.10.287.950">
    <property type="entry name" value="Methyl-accepting chemotaxis protein"/>
    <property type="match status" value="1"/>
</dbReference>
<evidence type="ECO:0000313" key="15">
    <source>
        <dbReference type="EMBL" id="MFD1220949.1"/>
    </source>
</evidence>
<feature type="domain" description="HAMP" evidence="14">
    <location>
        <begin position="303"/>
        <end position="355"/>
    </location>
</feature>
<evidence type="ECO:0000256" key="9">
    <source>
        <dbReference type="ARBA" id="ARBA00023224"/>
    </source>
</evidence>
<dbReference type="RefSeq" id="WP_345591956.1">
    <property type="nucleotide sequence ID" value="NZ_BAABJG010000029.1"/>
</dbReference>
<keyword evidence="5" id="KW-0997">Cell inner membrane</keyword>
<evidence type="ECO:0000256" key="12">
    <source>
        <dbReference type="SAM" id="Coils"/>
    </source>
</evidence>
<evidence type="ECO:0000256" key="6">
    <source>
        <dbReference type="ARBA" id="ARBA00022692"/>
    </source>
</evidence>
<dbReference type="InterPro" id="IPR029151">
    <property type="entry name" value="Sensor-like_sf"/>
</dbReference>
<protein>
    <submittedName>
        <fullName evidence="15">Methyl-accepting chemotaxis protein</fullName>
    </submittedName>
</protein>
<dbReference type="Gene3D" id="1.10.8.500">
    <property type="entry name" value="HAMP domain in histidine kinase"/>
    <property type="match status" value="1"/>
</dbReference>
<dbReference type="CDD" id="cd12912">
    <property type="entry name" value="PDC2_MCP_like"/>
    <property type="match status" value="1"/>
</dbReference>
<evidence type="ECO:0000256" key="10">
    <source>
        <dbReference type="ARBA" id="ARBA00029447"/>
    </source>
</evidence>
<dbReference type="Proteomes" id="UP001597180">
    <property type="component" value="Unassembled WGS sequence"/>
</dbReference>
<keyword evidence="12" id="KW-0175">Coiled coil</keyword>
<dbReference type="EMBL" id="JBHTLU010000014">
    <property type="protein sequence ID" value="MFD1220949.1"/>
    <property type="molecule type" value="Genomic_DNA"/>
</dbReference>
<dbReference type="SMART" id="SM00319">
    <property type="entry name" value="TarH"/>
    <property type="match status" value="1"/>
</dbReference>
<keyword evidence="2" id="KW-1003">Cell membrane</keyword>
<sequence length="660" mass="72179">MKEKIRNLFRRNFKTKLIITFLLVLIVPSLILGILSYNQAKLEIERQIVDSANDNVQLVDSIINSFIQPKMNDADYLAKQINAAMYKGEESPAIRQSFETYLAMHAEVASMSLGTQTGLYVRVPKQEVKADFDPRTRDWYKEAMANKGKAIITEPYISAVTGEVIVTVARATDDSSGVVAVTLSIEQIKKLASTVTVGREGYVMLLDKAKKYIVHPSIKSGDPAQEEAYERLYQNESGEFETKLGGSEKNLYYTTNELVGWKIVGVMDSEEVLQSASPIFNITLWTIVTCLLIGGCSIYFVLRAIIKPIQELKGHAVKVSNGVLKETIRIQSNDEIGDLGRAFHEMQHHLRSLIQDVEARSEMVAASSEQLTASSQQTSAVTEQVTSAIQEVAGSAEKQMGGVEHNAQSLQEIANGIARIVESVNELSALSKHTTVQAEEGEESVTQVVEQMYSIHESVQKSDQMIRSLYDRSKEISSISEVIGGIARQTNLLALNAAIEAARAGEHGKGFAVVANEVRKLAEQSQVSAAQISDLIEEIQRETKESVENAEKVTKDVEGGLQISNEAIYKFEQILGSMKQTAPHIDEVSAITAQISAGVQEVTAVANELALIAKGNAATSEEVAASAEEQLASMQEISASAQNLASLAEELKALIQKFTY</sequence>
<dbReference type="CDD" id="cd18773">
    <property type="entry name" value="PDC1_HK_sensor"/>
    <property type="match status" value="1"/>
</dbReference>
<dbReference type="Pfam" id="PF02743">
    <property type="entry name" value="dCache_1"/>
    <property type="match status" value="1"/>
</dbReference>
<keyword evidence="3" id="KW-0488">Methylation</keyword>
<dbReference type="SMART" id="SM00283">
    <property type="entry name" value="MA"/>
    <property type="match status" value="1"/>
</dbReference>
<evidence type="ECO:0000256" key="8">
    <source>
        <dbReference type="ARBA" id="ARBA00023136"/>
    </source>
</evidence>
<keyword evidence="9 11" id="KW-0807">Transducer</keyword>
<accession>A0ABW3UL17</accession>
<reference evidence="16" key="1">
    <citation type="journal article" date="2019" name="Int. J. Syst. Evol. Microbiol.">
        <title>The Global Catalogue of Microorganisms (GCM) 10K type strain sequencing project: providing services to taxonomists for standard genome sequencing and annotation.</title>
        <authorList>
            <consortium name="The Broad Institute Genomics Platform"/>
            <consortium name="The Broad Institute Genome Sequencing Center for Infectious Disease"/>
            <person name="Wu L."/>
            <person name="Ma J."/>
        </authorList>
    </citation>
    <scope>NUCLEOTIDE SEQUENCE [LARGE SCALE GENOMIC DNA]</scope>
    <source>
        <strain evidence="16">CCUG 53270</strain>
    </source>
</reference>
<evidence type="ECO:0000259" key="13">
    <source>
        <dbReference type="PROSITE" id="PS50111"/>
    </source>
</evidence>
<dbReference type="Pfam" id="PF00672">
    <property type="entry name" value="HAMP"/>
    <property type="match status" value="1"/>
</dbReference>
<evidence type="ECO:0000313" key="16">
    <source>
        <dbReference type="Proteomes" id="UP001597180"/>
    </source>
</evidence>
<dbReference type="InterPro" id="IPR003122">
    <property type="entry name" value="Tar_rcpt_lig-bd"/>
</dbReference>
<evidence type="ECO:0000256" key="5">
    <source>
        <dbReference type="ARBA" id="ARBA00022519"/>
    </source>
</evidence>
<comment type="similarity">
    <text evidence="10">Belongs to the methyl-accepting chemotaxis (MCP) protein family.</text>
</comment>
<name>A0ABW3UL17_9BACL</name>
<dbReference type="SUPFAM" id="SSF103190">
    <property type="entry name" value="Sensory domain-like"/>
    <property type="match status" value="1"/>
</dbReference>
<evidence type="ECO:0000256" key="1">
    <source>
        <dbReference type="ARBA" id="ARBA00004429"/>
    </source>
</evidence>
<feature type="domain" description="Methyl-accepting transducer" evidence="13">
    <location>
        <begin position="374"/>
        <end position="610"/>
    </location>
</feature>
<comment type="caution">
    <text evidence="15">The sequence shown here is derived from an EMBL/GenBank/DDBJ whole genome shotgun (WGS) entry which is preliminary data.</text>
</comment>
<dbReference type="Pfam" id="PF00015">
    <property type="entry name" value="MCPsignal"/>
    <property type="match status" value="1"/>
</dbReference>
<evidence type="ECO:0000256" key="4">
    <source>
        <dbReference type="ARBA" id="ARBA00022500"/>
    </source>
</evidence>
<evidence type="ECO:0000256" key="7">
    <source>
        <dbReference type="ARBA" id="ARBA00022989"/>
    </source>
</evidence>
<dbReference type="InterPro" id="IPR004089">
    <property type="entry name" value="MCPsignal_dom"/>
</dbReference>
<organism evidence="15 16">
    <name type="scientific">Paenibacillus vulneris</name>
    <dbReference type="NCBI Taxonomy" id="1133364"/>
    <lineage>
        <taxon>Bacteria</taxon>
        <taxon>Bacillati</taxon>
        <taxon>Bacillota</taxon>
        <taxon>Bacilli</taxon>
        <taxon>Bacillales</taxon>
        <taxon>Paenibacillaceae</taxon>
        <taxon>Paenibacillus</taxon>
    </lineage>
</organism>
<dbReference type="PRINTS" id="PR00260">
    <property type="entry name" value="CHEMTRNSDUCR"/>
</dbReference>
<evidence type="ECO:0000256" key="2">
    <source>
        <dbReference type="ARBA" id="ARBA00022475"/>
    </source>
</evidence>
<proteinExistence type="inferred from homology"/>
<evidence type="ECO:0000256" key="3">
    <source>
        <dbReference type="ARBA" id="ARBA00022481"/>
    </source>
</evidence>
<comment type="subcellular location">
    <subcellularLocation>
        <location evidence="1">Cell inner membrane</location>
        <topology evidence="1">Multi-pass membrane protein</topology>
    </subcellularLocation>
</comment>
<keyword evidence="6" id="KW-0812">Transmembrane</keyword>